<keyword evidence="1" id="KW-0472">Membrane</keyword>
<dbReference type="EMBL" id="RDQH01000330">
    <property type="protein sequence ID" value="RXI00518.1"/>
    <property type="molecule type" value="Genomic_DNA"/>
</dbReference>
<proteinExistence type="predicted"/>
<reference evidence="2 3" key="1">
    <citation type="submission" date="2018-10" db="EMBL/GenBank/DDBJ databases">
        <title>A high-quality apple genome assembly.</title>
        <authorList>
            <person name="Hu J."/>
        </authorList>
    </citation>
    <scope>NUCLEOTIDE SEQUENCE [LARGE SCALE GENOMIC DNA]</scope>
    <source>
        <strain evidence="3">cv. HFTH1</strain>
        <tissue evidence="2">Young leaf</tissue>
    </source>
</reference>
<keyword evidence="1" id="KW-1133">Transmembrane helix</keyword>
<protein>
    <recommendedName>
        <fullName evidence="4">Sugar phosphate transporter domain-containing protein</fullName>
    </recommendedName>
</protein>
<evidence type="ECO:0000313" key="3">
    <source>
        <dbReference type="Proteomes" id="UP000290289"/>
    </source>
</evidence>
<sequence>MSAIRVDSAKPYFATSSLVIGYALCSSLLVVINKSCAPLLVALADTAFRKLPIPSKLTFVSLLIILGRAIGYVATDLGFSSTAYS</sequence>
<gene>
    <name evidence="2" type="ORF">DVH24_000752</name>
</gene>
<keyword evidence="3" id="KW-1185">Reference proteome</keyword>
<comment type="caution">
    <text evidence="2">The sequence shown here is derived from an EMBL/GenBank/DDBJ whole genome shotgun (WGS) entry which is preliminary data.</text>
</comment>
<accession>A0A498JZS5</accession>
<feature type="transmembrane region" description="Helical" evidence="1">
    <location>
        <begin position="53"/>
        <end position="75"/>
    </location>
</feature>
<organism evidence="2 3">
    <name type="scientific">Malus domestica</name>
    <name type="common">Apple</name>
    <name type="synonym">Pyrus malus</name>
    <dbReference type="NCBI Taxonomy" id="3750"/>
    <lineage>
        <taxon>Eukaryota</taxon>
        <taxon>Viridiplantae</taxon>
        <taxon>Streptophyta</taxon>
        <taxon>Embryophyta</taxon>
        <taxon>Tracheophyta</taxon>
        <taxon>Spermatophyta</taxon>
        <taxon>Magnoliopsida</taxon>
        <taxon>eudicotyledons</taxon>
        <taxon>Gunneridae</taxon>
        <taxon>Pentapetalae</taxon>
        <taxon>rosids</taxon>
        <taxon>fabids</taxon>
        <taxon>Rosales</taxon>
        <taxon>Rosaceae</taxon>
        <taxon>Amygdaloideae</taxon>
        <taxon>Maleae</taxon>
        <taxon>Malus</taxon>
    </lineage>
</organism>
<keyword evidence="1" id="KW-0812">Transmembrane</keyword>
<evidence type="ECO:0000313" key="2">
    <source>
        <dbReference type="EMBL" id="RXI00518.1"/>
    </source>
</evidence>
<name>A0A498JZS5_MALDO</name>
<evidence type="ECO:0000256" key="1">
    <source>
        <dbReference type="SAM" id="Phobius"/>
    </source>
</evidence>
<dbReference type="Proteomes" id="UP000290289">
    <property type="component" value="Chromosome 4"/>
</dbReference>
<feature type="transmembrane region" description="Helical" evidence="1">
    <location>
        <begin position="12"/>
        <end position="32"/>
    </location>
</feature>
<dbReference type="AlphaFoldDB" id="A0A498JZS5"/>
<evidence type="ECO:0008006" key="4">
    <source>
        <dbReference type="Google" id="ProtNLM"/>
    </source>
</evidence>